<organism evidence="1 2">
    <name type="scientific">Punica granatum</name>
    <name type="common">Pomegranate</name>
    <dbReference type="NCBI Taxonomy" id="22663"/>
    <lineage>
        <taxon>Eukaryota</taxon>
        <taxon>Viridiplantae</taxon>
        <taxon>Streptophyta</taxon>
        <taxon>Embryophyta</taxon>
        <taxon>Tracheophyta</taxon>
        <taxon>Spermatophyta</taxon>
        <taxon>Magnoliopsida</taxon>
        <taxon>eudicotyledons</taxon>
        <taxon>Gunneridae</taxon>
        <taxon>Pentapetalae</taxon>
        <taxon>rosids</taxon>
        <taxon>malvids</taxon>
        <taxon>Myrtales</taxon>
        <taxon>Lythraceae</taxon>
        <taxon>Punica</taxon>
    </lineage>
</organism>
<evidence type="ECO:0000313" key="2">
    <source>
        <dbReference type="Proteomes" id="UP000233551"/>
    </source>
</evidence>
<protein>
    <submittedName>
        <fullName evidence="1">Uncharacterized protein</fullName>
    </submittedName>
</protein>
<keyword evidence="2" id="KW-1185">Reference proteome</keyword>
<evidence type="ECO:0000313" key="1">
    <source>
        <dbReference type="EMBL" id="PKI72782.1"/>
    </source>
</evidence>
<comment type="caution">
    <text evidence="1">The sequence shown here is derived from an EMBL/GenBank/DDBJ whole genome shotgun (WGS) entry which is preliminary data.</text>
</comment>
<dbReference type="EMBL" id="PGOL01000311">
    <property type="protein sequence ID" value="PKI72782.1"/>
    <property type="molecule type" value="Genomic_DNA"/>
</dbReference>
<sequence length="73" mass="8543">MELAMVRGVMLGQDQLLVSMQKMKVHVDNGRRMIHQRMVSERTKMSGAKFEVEMFDGSNDFRLWKIKMKALLV</sequence>
<dbReference type="Proteomes" id="UP000233551">
    <property type="component" value="Unassembled WGS sequence"/>
</dbReference>
<dbReference type="AlphaFoldDB" id="A0A2I0KWE4"/>
<gene>
    <name evidence="1" type="ORF">CRG98_006867</name>
</gene>
<accession>A0A2I0KWE4</accession>
<name>A0A2I0KWE4_PUNGR</name>
<proteinExistence type="predicted"/>
<reference evidence="1 2" key="1">
    <citation type="submission" date="2017-11" db="EMBL/GenBank/DDBJ databases">
        <title>De-novo sequencing of pomegranate (Punica granatum L.) genome.</title>
        <authorList>
            <person name="Akparov Z."/>
            <person name="Amiraslanov A."/>
            <person name="Hajiyeva S."/>
            <person name="Abbasov M."/>
            <person name="Kaur K."/>
            <person name="Hamwieh A."/>
            <person name="Solovyev V."/>
            <person name="Salamov A."/>
            <person name="Braich B."/>
            <person name="Kosarev P."/>
            <person name="Mahmoud A."/>
            <person name="Hajiyev E."/>
            <person name="Babayeva S."/>
            <person name="Izzatullayeva V."/>
            <person name="Mammadov A."/>
            <person name="Mammadov A."/>
            <person name="Sharifova S."/>
            <person name="Ojaghi J."/>
            <person name="Eynullazada K."/>
            <person name="Bayramov B."/>
            <person name="Abdulazimova A."/>
            <person name="Shahmuradov I."/>
        </authorList>
    </citation>
    <scope>NUCLEOTIDE SEQUENCE [LARGE SCALE GENOMIC DNA]</scope>
    <source>
        <strain evidence="2">cv. AG2017</strain>
        <tissue evidence="1">Leaf</tissue>
    </source>
</reference>